<sequence length="117" mass="12803">MAITADTQGKHDTAAPPSYAAVVAQSGPSSASQQPRPATRTYSLPGDEQSHLNRPARSQDPHRQYHGSAGNAEAQWFPPTSDREVRSRTRKRFLIAFLWAFAIYTLLGYASSSILVC</sequence>
<organism evidence="1 2">
    <name type="scientific">Naganishia cerealis</name>
    <dbReference type="NCBI Taxonomy" id="610337"/>
    <lineage>
        <taxon>Eukaryota</taxon>
        <taxon>Fungi</taxon>
        <taxon>Dikarya</taxon>
        <taxon>Basidiomycota</taxon>
        <taxon>Agaricomycotina</taxon>
        <taxon>Tremellomycetes</taxon>
        <taxon>Filobasidiales</taxon>
        <taxon>Filobasidiaceae</taxon>
        <taxon>Naganishia</taxon>
    </lineage>
</organism>
<dbReference type="Proteomes" id="UP001241377">
    <property type="component" value="Unassembled WGS sequence"/>
</dbReference>
<evidence type="ECO:0000313" key="2">
    <source>
        <dbReference type="Proteomes" id="UP001241377"/>
    </source>
</evidence>
<proteinExistence type="predicted"/>
<name>A0ACC2W1B2_9TREE</name>
<protein>
    <submittedName>
        <fullName evidence="1">Uncharacterized protein</fullName>
    </submittedName>
</protein>
<gene>
    <name evidence="1" type="ORF">QFC19_003583</name>
</gene>
<reference evidence="1" key="1">
    <citation type="submission" date="2023-04" db="EMBL/GenBank/DDBJ databases">
        <title>Draft Genome sequencing of Naganishia species isolated from polar environments using Oxford Nanopore Technology.</title>
        <authorList>
            <person name="Leo P."/>
            <person name="Venkateswaran K."/>
        </authorList>
    </citation>
    <scope>NUCLEOTIDE SEQUENCE</scope>
    <source>
        <strain evidence="1">MNA-CCFEE 5261</strain>
    </source>
</reference>
<comment type="caution">
    <text evidence="1">The sequence shown here is derived from an EMBL/GenBank/DDBJ whole genome shotgun (WGS) entry which is preliminary data.</text>
</comment>
<accession>A0ACC2W1B2</accession>
<dbReference type="EMBL" id="JASBWR010000035">
    <property type="protein sequence ID" value="KAJ9105125.1"/>
    <property type="molecule type" value="Genomic_DNA"/>
</dbReference>
<keyword evidence="2" id="KW-1185">Reference proteome</keyword>
<evidence type="ECO:0000313" key="1">
    <source>
        <dbReference type="EMBL" id="KAJ9105125.1"/>
    </source>
</evidence>